<dbReference type="PANTHER" id="PTHR34219:SF3">
    <property type="entry name" value="BLL7967 PROTEIN"/>
    <property type="match status" value="1"/>
</dbReference>
<evidence type="ECO:0000256" key="1">
    <source>
        <dbReference type="SAM" id="MobiDB-lite"/>
    </source>
</evidence>
<proteinExistence type="predicted"/>
<dbReference type="Pfam" id="PF03929">
    <property type="entry name" value="PepSY_TM"/>
    <property type="match status" value="1"/>
</dbReference>
<evidence type="ECO:0000313" key="3">
    <source>
        <dbReference type="EMBL" id="MFG6432535.1"/>
    </source>
</evidence>
<accession>A0ABW7FA85</accession>
<keyword evidence="2" id="KW-1133">Transmembrane helix</keyword>
<dbReference type="RefSeq" id="WP_394482467.1">
    <property type="nucleotide sequence ID" value="NZ_JBIGHV010000008.1"/>
</dbReference>
<protein>
    <submittedName>
        <fullName evidence="3">PepSY-associated TM helix domain-containing protein</fullName>
    </submittedName>
</protein>
<feature type="region of interest" description="Disordered" evidence="1">
    <location>
        <begin position="380"/>
        <end position="417"/>
    </location>
</feature>
<dbReference type="EMBL" id="JBIGHV010000008">
    <property type="protein sequence ID" value="MFG6432535.1"/>
    <property type="molecule type" value="Genomic_DNA"/>
</dbReference>
<comment type="caution">
    <text evidence="3">The sequence shown here is derived from an EMBL/GenBank/DDBJ whole genome shotgun (WGS) entry which is preliminary data.</text>
</comment>
<keyword evidence="2" id="KW-0812">Transmembrane</keyword>
<feature type="transmembrane region" description="Helical" evidence="2">
    <location>
        <begin position="203"/>
        <end position="223"/>
    </location>
</feature>
<dbReference type="InterPro" id="IPR005625">
    <property type="entry name" value="PepSY-ass_TM"/>
</dbReference>
<dbReference type="PANTHER" id="PTHR34219">
    <property type="entry name" value="IRON-REGULATED INNER MEMBRANE PROTEIN-RELATED"/>
    <property type="match status" value="1"/>
</dbReference>
<feature type="transmembrane region" description="Helical" evidence="2">
    <location>
        <begin position="148"/>
        <end position="169"/>
    </location>
</feature>
<evidence type="ECO:0000313" key="4">
    <source>
        <dbReference type="Proteomes" id="UP001606210"/>
    </source>
</evidence>
<feature type="transmembrane region" description="Helical" evidence="2">
    <location>
        <begin position="349"/>
        <end position="370"/>
    </location>
</feature>
<reference evidence="3 4" key="1">
    <citation type="submission" date="2024-08" db="EMBL/GenBank/DDBJ databases">
        <authorList>
            <person name="Lu H."/>
        </authorList>
    </citation>
    <scope>NUCLEOTIDE SEQUENCE [LARGE SCALE GENOMIC DNA]</scope>
    <source>
        <strain evidence="3 4">LYH14W</strain>
    </source>
</reference>
<feature type="compositionally biased region" description="Low complexity" evidence="1">
    <location>
        <begin position="380"/>
        <end position="390"/>
    </location>
</feature>
<keyword evidence="4" id="KW-1185">Reference proteome</keyword>
<feature type="compositionally biased region" description="Polar residues" evidence="1">
    <location>
        <begin position="391"/>
        <end position="401"/>
    </location>
</feature>
<sequence length="417" mass="45062">MRKLLTWLHRWVGLLAGLVLALLGLTGSLMVWQASLDAALNPAWFRAPASACTASATPVARTLTLLAEHAPRARVQTVIAPRELGAAYQVWEARDAASGWRTEHFIDPDCGRYLGARERGAVRLDAVHAVPLLYELHSRLLGGETGHVVAGIAALLFAGLTLTGLWLSWPRATGPRLKAWAQALKVRWQGPPARRWYELHRAAGLWLLPVALVLSLTGAALVFPNPTRDGVAAVLPLQRLVKLAALRAPEATQIAPANPGPDAWIAAAQREFPAARWSRLTLPTKGAVEVRLLQPGELRATTGYTRVRLDRQGRVLERYDPLAAPAGNQLVDSLFPLHSGEALGLAARLLWTAFGLLPAALLATGAWLWWRRQRGRAAQVRARPVAVQPATGSTETPTRNVATPPPRSTPRSGATSP</sequence>
<organism evidence="3 4">
    <name type="scientific">Pelomonas parva</name>
    <dbReference type="NCBI Taxonomy" id="3299032"/>
    <lineage>
        <taxon>Bacteria</taxon>
        <taxon>Pseudomonadati</taxon>
        <taxon>Pseudomonadota</taxon>
        <taxon>Betaproteobacteria</taxon>
        <taxon>Burkholderiales</taxon>
        <taxon>Sphaerotilaceae</taxon>
        <taxon>Roseateles</taxon>
    </lineage>
</organism>
<keyword evidence="2" id="KW-0472">Membrane</keyword>
<feature type="transmembrane region" description="Helical" evidence="2">
    <location>
        <begin position="12"/>
        <end position="32"/>
    </location>
</feature>
<evidence type="ECO:0000256" key="2">
    <source>
        <dbReference type="SAM" id="Phobius"/>
    </source>
</evidence>
<name>A0ABW7FA85_9BURK</name>
<dbReference type="Proteomes" id="UP001606210">
    <property type="component" value="Unassembled WGS sequence"/>
</dbReference>
<gene>
    <name evidence="3" type="ORF">ACG00Y_21630</name>
</gene>